<dbReference type="RefSeq" id="WP_046109642.1">
    <property type="nucleotide sequence ID" value="NZ_JZEX01000131.1"/>
</dbReference>
<sequence>MILARLSAVLLTLACLAAPAAAQPGGKPAAVVELFTSQGCASCPPADALLTELAGRADVVALAYHVDYWDYMGWTDTFGAEANSNRQRAYASRWGSSRIYTPQMIVNGETGVVGSKRHEVTKALAEAALSLPVTLSVEAGVLSVSIEGQAGFEEAMVWLVTYLDAAEIAIERGENEGRSILYSHVVTGRQALGVWEPGSGAQIRIPVGEILADRANGVAVIVQQEENGLPGAILGAAIYEH</sequence>
<dbReference type="InterPro" id="IPR036249">
    <property type="entry name" value="Thioredoxin-like_sf"/>
</dbReference>
<keyword evidence="1" id="KW-0732">Signal</keyword>
<comment type="caution">
    <text evidence="2">The sequence shown here is derived from an EMBL/GenBank/DDBJ whole genome shotgun (WGS) entry which is preliminary data.</text>
</comment>
<organism evidence="2 3">
    <name type="scientific">Devosia geojensis</name>
    <dbReference type="NCBI Taxonomy" id="443610"/>
    <lineage>
        <taxon>Bacteria</taxon>
        <taxon>Pseudomonadati</taxon>
        <taxon>Pseudomonadota</taxon>
        <taxon>Alphaproteobacteria</taxon>
        <taxon>Hyphomicrobiales</taxon>
        <taxon>Devosiaceae</taxon>
        <taxon>Devosia</taxon>
    </lineage>
</organism>
<dbReference type="EMBL" id="JZEX01000131">
    <property type="protein sequence ID" value="KKB10828.1"/>
    <property type="molecule type" value="Genomic_DNA"/>
</dbReference>
<evidence type="ECO:0000313" key="2">
    <source>
        <dbReference type="EMBL" id="KKB10828.1"/>
    </source>
</evidence>
<dbReference type="Pfam" id="PF06764">
    <property type="entry name" value="DUF1223"/>
    <property type="match status" value="1"/>
</dbReference>
<dbReference type="PANTHER" id="PTHR36057:SF1">
    <property type="entry name" value="LIPOPROTEIN LIPID ATTACHMENT SITE-LIKE PROTEIN, PUTATIVE (DUF1223)-RELATED"/>
    <property type="match status" value="1"/>
</dbReference>
<name>A0A0F5FPS5_9HYPH</name>
<dbReference type="InterPro" id="IPR010634">
    <property type="entry name" value="DUF1223"/>
</dbReference>
<dbReference type="STRING" id="443610.VE25_15940"/>
<feature type="chain" id="PRO_5002487035" evidence="1">
    <location>
        <begin position="23"/>
        <end position="241"/>
    </location>
</feature>
<proteinExistence type="predicted"/>
<dbReference type="PANTHER" id="PTHR36057">
    <property type="match status" value="1"/>
</dbReference>
<dbReference type="AlphaFoldDB" id="A0A0F5FPS5"/>
<dbReference type="Proteomes" id="UP000033632">
    <property type="component" value="Unassembled WGS sequence"/>
</dbReference>
<reference evidence="2 3" key="1">
    <citation type="submission" date="2015-03" db="EMBL/GenBank/DDBJ databases">
        <authorList>
            <person name="Hassan Y.I."/>
            <person name="Lepp D."/>
            <person name="Li X.-Z."/>
            <person name="Zhou T."/>
        </authorList>
    </citation>
    <scope>NUCLEOTIDE SEQUENCE [LARGE SCALE GENOMIC DNA]</scope>
    <source>
        <strain evidence="2 3">BD-c194</strain>
    </source>
</reference>
<protein>
    <submittedName>
        <fullName evidence="2">Uncharacterized protein</fullName>
    </submittedName>
</protein>
<evidence type="ECO:0000313" key="3">
    <source>
        <dbReference type="Proteomes" id="UP000033632"/>
    </source>
</evidence>
<dbReference type="SUPFAM" id="SSF52833">
    <property type="entry name" value="Thioredoxin-like"/>
    <property type="match status" value="1"/>
</dbReference>
<dbReference type="OrthoDB" id="9808254at2"/>
<feature type="signal peptide" evidence="1">
    <location>
        <begin position="1"/>
        <end position="22"/>
    </location>
</feature>
<dbReference type="PATRIC" id="fig|443610.3.peg.1469"/>
<evidence type="ECO:0000256" key="1">
    <source>
        <dbReference type="SAM" id="SignalP"/>
    </source>
</evidence>
<accession>A0A0F5FPS5</accession>
<gene>
    <name evidence="2" type="ORF">VE25_15940</name>
</gene>
<keyword evidence="3" id="KW-1185">Reference proteome</keyword>